<dbReference type="Gene3D" id="1.10.510.10">
    <property type="entry name" value="Transferase(Phosphotransferase) domain 1"/>
    <property type="match status" value="1"/>
</dbReference>
<feature type="region of interest" description="Disordered" evidence="5">
    <location>
        <begin position="1447"/>
        <end position="1469"/>
    </location>
</feature>
<accession>D7G1Q5</accession>
<dbReference type="InterPro" id="IPR000719">
    <property type="entry name" value="Prot_kinase_dom"/>
</dbReference>
<keyword evidence="9" id="KW-1185">Reference proteome</keyword>
<feature type="compositionally biased region" description="Gly residues" evidence="5">
    <location>
        <begin position="976"/>
        <end position="993"/>
    </location>
</feature>
<dbReference type="InterPro" id="IPR002110">
    <property type="entry name" value="Ankyrin_rpt"/>
</dbReference>
<evidence type="ECO:0000256" key="3">
    <source>
        <dbReference type="PROSITE-ProRule" id="PRU00175"/>
    </source>
</evidence>
<feature type="repeat" description="ANK" evidence="2">
    <location>
        <begin position="88"/>
        <end position="120"/>
    </location>
</feature>
<feature type="compositionally biased region" description="Polar residues" evidence="5">
    <location>
        <begin position="599"/>
        <end position="613"/>
    </location>
</feature>
<feature type="coiled-coil region" evidence="4">
    <location>
        <begin position="897"/>
        <end position="938"/>
    </location>
</feature>
<evidence type="ECO:0000256" key="2">
    <source>
        <dbReference type="PROSITE-ProRule" id="PRU00023"/>
    </source>
</evidence>
<dbReference type="GO" id="GO:0008270">
    <property type="term" value="F:zinc ion binding"/>
    <property type="evidence" value="ECO:0007669"/>
    <property type="project" value="UniProtKB-KW"/>
</dbReference>
<dbReference type="Gene3D" id="3.30.200.20">
    <property type="entry name" value="Phosphorylase Kinase, domain 1"/>
    <property type="match status" value="1"/>
</dbReference>
<dbReference type="Proteomes" id="UP000002630">
    <property type="component" value="Unassembled WGS sequence"/>
</dbReference>
<evidence type="ECO:0000256" key="4">
    <source>
        <dbReference type="SAM" id="Coils"/>
    </source>
</evidence>
<feature type="compositionally biased region" description="Low complexity" evidence="5">
    <location>
        <begin position="332"/>
        <end position="348"/>
    </location>
</feature>
<keyword evidence="2" id="KW-0040">ANK repeat</keyword>
<evidence type="ECO:0000313" key="9">
    <source>
        <dbReference type="Proteomes" id="UP000002630"/>
    </source>
</evidence>
<keyword evidence="1" id="KW-0833">Ubl conjugation pathway</keyword>
<feature type="compositionally biased region" description="Acidic residues" evidence="5">
    <location>
        <begin position="1004"/>
        <end position="1013"/>
    </location>
</feature>
<feature type="compositionally biased region" description="Low complexity" evidence="5">
    <location>
        <begin position="440"/>
        <end position="463"/>
    </location>
</feature>
<feature type="region of interest" description="Disordered" evidence="5">
    <location>
        <begin position="835"/>
        <end position="854"/>
    </location>
</feature>
<feature type="region of interest" description="Disordered" evidence="5">
    <location>
        <begin position="184"/>
        <end position="242"/>
    </location>
</feature>
<dbReference type="Gene3D" id="3.30.40.10">
    <property type="entry name" value="Zinc/RING finger domain, C3HC4 (zinc finger)"/>
    <property type="match status" value="1"/>
</dbReference>
<feature type="compositionally biased region" description="Low complexity" evidence="5">
    <location>
        <begin position="231"/>
        <end position="242"/>
    </location>
</feature>
<dbReference type="PRINTS" id="PR01415">
    <property type="entry name" value="ANKYRIN"/>
</dbReference>
<protein>
    <submittedName>
        <fullName evidence="8">Serine/threonine-specific protein kinase-like protein</fullName>
    </submittedName>
</protein>
<dbReference type="PANTHER" id="PTHR45647:SF139">
    <property type="entry name" value="OS02G0152300 PROTEIN"/>
    <property type="match status" value="1"/>
</dbReference>
<feature type="compositionally biased region" description="Low complexity" evidence="5">
    <location>
        <begin position="1358"/>
        <end position="1383"/>
    </location>
</feature>
<feature type="compositionally biased region" description="Low complexity" evidence="5">
    <location>
        <begin position="838"/>
        <end position="852"/>
    </location>
</feature>
<feature type="compositionally biased region" description="Pro residues" evidence="5">
    <location>
        <begin position="1451"/>
        <end position="1465"/>
    </location>
</feature>
<feature type="repeat" description="ANK" evidence="2">
    <location>
        <begin position="121"/>
        <end position="153"/>
    </location>
</feature>
<dbReference type="SUPFAM" id="SSF56112">
    <property type="entry name" value="Protein kinase-like (PK-like)"/>
    <property type="match status" value="1"/>
</dbReference>
<feature type="domain" description="Protein kinase" evidence="6">
    <location>
        <begin position="1078"/>
        <end position="1346"/>
    </location>
</feature>
<dbReference type="InParanoid" id="D7G1Q5"/>
<dbReference type="InterPro" id="IPR001841">
    <property type="entry name" value="Znf_RING"/>
</dbReference>
<feature type="repeat" description="ANK" evidence="2">
    <location>
        <begin position="55"/>
        <end position="87"/>
    </location>
</feature>
<feature type="domain" description="RING-type" evidence="7">
    <location>
        <begin position="1497"/>
        <end position="1536"/>
    </location>
</feature>
<evidence type="ECO:0000256" key="5">
    <source>
        <dbReference type="SAM" id="MobiDB-lite"/>
    </source>
</evidence>
<sequence length="1554" mass="157575">MPGATAAGSPSKYITAALADLFSCIGGGDIVSAKALLEGKHKNDKEAILSATNPAGITLLQHACHSGQAGGVNMLLEKGADPNWTSTKGSTPLHFACNNGHFDCAEALLRAGVDVDAGNANGTTPLIIAAFGAHASCVRLLLEHDADPNVRDKLGRRAGDSLCGTINAVSGRVGVGVGGGSGSAAGGGGAATMSSGGATQGTKAENEPFSETRSLLAVARTQRSTRRGRSDSTASSSTTSTACVDVKSRGAVGGSAVGGNAICTHGGTAGVVCASAGAGSAGHVDPGPDGLERSPTLATAAEGTGKDARLPSAKLPPPSSLVAGKPSGDMVGHSSCSGSTGTSTSVSGNGNGNGSAGSGSACNRAAQTTIPLPPANTAELDSVPSVLAAAAAAAAAASRPTPTAAGAASFSGEATPPTLANSPRTTPMPSPAPSPRRASKLLSSSSVLSPQLQQSQLPSRGSSTPTFPSPLAASAATDPELDHPGLQSKRSADLKAALAANAAMIRSMQEEERAFSVQRDLLERRRGEAGARRKGAEEHAALLRAQAGELARKDAPGTPLMPVMVGGGANTPASARGDAGSGRSPEPPPALMPPSPVSDSNNNASSVFDTPTSGAAAGEEARKALPEARSGATAPRAASSSSGCSPRCVPAYGPAAVAAVAAVAMSAWEGTTVTPAVSAADLNRTPVSPPPPASSSITITTDKTTITITITISDTRSPRIPTLRWWKWAGMAVAAAGCRGSRTLVEVFQWKAESMDQAATLARARRRCWRHRDGRSQRSRTNANKRQRAGTTSLSSQRLQHSDAATDGARGIHHGHMEGGSQCFSPRGTIRITDVATSSPSSSSSLSDPMSPGLRSEVRRLRAEAAARGREHASLAAQHASLVLEKARQAGVLRNRVASADGEVERLSRKLREAQEKLEAQAREAEALRRQAEGQQGLLHSRSHVLEQALGRLENIGVALAEERSLNSARSRDNGQGNGGGGDAPNAVGGGSDADGPANANGDREEEGCEEDGGAGSVPMRDVGVEENEAAAGAAAGAPAASAMAAGAGERPEDRPQGGLEMARIFSHQQIDAACAGFPDSAIVGRGGFGPVFRGRFMGEDVAVKRLDGYGLQGLPNFLKEVQVLTTCRHEHLVPLLGICVDPTPMLVYPFVGQSLEWHLREPQRRAAIGWRTRLSVALSISKGLQYLHQPQAGAWGKPVIVHRDVKTENILMDSNLRARLSDVGIARQLDGAGSEASTRLIGTWGYIDPEYQETGVLTPASDVYSLGVVFLELLTGLPAHSAQLRPSCLVDRVNGKQLSDCLDSACSWPDTPPVVSFAKEAWQCVSRQGDGRPRLQHLIERMERLDLGDDAGGGAGTAAAANSDSSGAGPAESAPNASVLASPLPPPTPASSTALPPGVVAGPTMPGSSIAASAAAVAAASAAATAARAATEAAAAAAAAVASGASSLMPPQPQPAVPPSPPSPAMADAAVGGAVAGATSSPMAAPSPSPEAGRDCMICASAPVQTRFLPCRHSLACTSCASLLRARGDRCPVDRARIIGLETGQFQVTYTGD</sequence>
<dbReference type="GO" id="GO:0005524">
    <property type="term" value="F:ATP binding"/>
    <property type="evidence" value="ECO:0007669"/>
    <property type="project" value="InterPro"/>
</dbReference>
<dbReference type="Pfam" id="PF13920">
    <property type="entry name" value="zf-C3HC4_3"/>
    <property type="match status" value="1"/>
</dbReference>
<dbReference type="PROSITE" id="PS50011">
    <property type="entry name" value="PROTEIN_KINASE_DOM"/>
    <property type="match status" value="1"/>
</dbReference>
<dbReference type="EMBL" id="FN649760">
    <property type="protein sequence ID" value="CBJ33300.1"/>
    <property type="molecule type" value="Genomic_DNA"/>
</dbReference>
<dbReference type="PROSITE" id="PS00108">
    <property type="entry name" value="PROTEIN_KINASE_ST"/>
    <property type="match status" value="1"/>
</dbReference>
<evidence type="ECO:0000313" key="8">
    <source>
        <dbReference type="EMBL" id="CBJ33300.1"/>
    </source>
</evidence>
<dbReference type="PANTHER" id="PTHR45647">
    <property type="entry name" value="OS02G0152300 PROTEIN"/>
    <property type="match status" value="1"/>
</dbReference>
<dbReference type="OrthoDB" id="117601at2759"/>
<keyword evidence="3" id="KW-0479">Metal-binding</keyword>
<dbReference type="Pfam" id="PF07714">
    <property type="entry name" value="PK_Tyr_Ser-Thr"/>
    <property type="match status" value="1"/>
</dbReference>
<feature type="region of interest" description="Disordered" evidence="5">
    <location>
        <begin position="1350"/>
        <end position="1398"/>
    </location>
</feature>
<dbReference type="InterPro" id="IPR036770">
    <property type="entry name" value="Ankyrin_rpt-contain_sf"/>
</dbReference>
<feature type="region of interest" description="Disordered" evidence="5">
    <location>
        <begin position="966"/>
        <end position="1020"/>
    </location>
</feature>
<dbReference type="Pfam" id="PF12796">
    <property type="entry name" value="Ank_2"/>
    <property type="match status" value="1"/>
</dbReference>
<evidence type="ECO:0000259" key="6">
    <source>
        <dbReference type="PROSITE" id="PS50011"/>
    </source>
</evidence>
<proteinExistence type="predicted"/>
<feature type="region of interest" description="Disordered" evidence="5">
    <location>
        <begin position="402"/>
        <end position="489"/>
    </location>
</feature>
<dbReference type="PROSITE" id="PS50088">
    <property type="entry name" value="ANK_REPEAT"/>
    <property type="match status" value="3"/>
</dbReference>
<dbReference type="InterPro" id="IPR001245">
    <property type="entry name" value="Ser-Thr/Tyr_kinase_cat_dom"/>
</dbReference>
<feature type="region of interest" description="Disordered" evidence="5">
    <location>
        <begin position="768"/>
        <end position="827"/>
    </location>
</feature>
<reference evidence="8 9" key="1">
    <citation type="journal article" date="2010" name="Nature">
        <title>The Ectocarpus genome and the independent evolution of multicellularity in brown algae.</title>
        <authorList>
            <person name="Cock J.M."/>
            <person name="Sterck L."/>
            <person name="Rouze P."/>
            <person name="Scornet D."/>
            <person name="Allen A.E."/>
            <person name="Amoutzias G."/>
            <person name="Anthouard V."/>
            <person name="Artiguenave F."/>
            <person name="Aury J.M."/>
            <person name="Badger J.H."/>
            <person name="Beszteri B."/>
            <person name="Billiau K."/>
            <person name="Bonnet E."/>
            <person name="Bothwell J.H."/>
            <person name="Bowler C."/>
            <person name="Boyen C."/>
            <person name="Brownlee C."/>
            <person name="Carrano C.J."/>
            <person name="Charrier B."/>
            <person name="Cho G.Y."/>
            <person name="Coelho S.M."/>
            <person name="Collen J."/>
            <person name="Corre E."/>
            <person name="Da Silva C."/>
            <person name="Delage L."/>
            <person name="Delaroque N."/>
            <person name="Dittami S.M."/>
            <person name="Doulbeau S."/>
            <person name="Elias M."/>
            <person name="Farnham G."/>
            <person name="Gachon C.M."/>
            <person name="Gschloessl B."/>
            <person name="Heesch S."/>
            <person name="Jabbari K."/>
            <person name="Jubin C."/>
            <person name="Kawai H."/>
            <person name="Kimura K."/>
            <person name="Kloareg B."/>
            <person name="Kupper F.C."/>
            <person name="Lang D."/>
            <person name="Le Bail A."/>
            <person name="Leblanc C."/>
            <person name="Lerouge P."/>
            <person name="Lohr M."/>
            <person name="Lopez P.J."/>
            <person name="Martens C."/>
            <person name="Maumus F."/>
            <person name="Michel G."/>
            <person name="Miranda-Saavedra D."/>
            <person name="Morales J."/>
            <person name="Moreau H."/>
            <person name="Motomura T."/>
            <person name="Nagasato C."/>
            <person name="Napoli C.A."/>
            <person name="Nelson D.R."/>
            <person name="Nyvall-Collen P."/>
            <person name="Peters A.F."/>
            <person name="Pommier C."/>
            <person name="Potin P."/>
            <person name="Poulain J."/>
            <person name="Quesneville H."/>
            <person name="Read B."/>
            <person name="Rensing S.A."/>
            <person name="Ritter A."/>
            <person name="Rousvoal S."/>
            <person name="Samanta M."/>
            <person name="Samson G."/>
            <person name="Schroeder D.C."/>
            <person name="Segurens B."/>
            <person name="Strittmatter M."/>
            <person name="Tonon T."/>
            <person name="Tregear J.W."/>
            <person name="Valentin K."/>
            <person name="von Dassow P."/>
            <person name="Yamagishi T."/>
            <person name="Van de Peer Y."/>
            <person name="Wincker P."/>
        </authorList>
    </citation>
    <scope>NUCLEOTIDE SEQUENCE [LARGE SCALE GENOMIC DNA]</scope>
    <source>
        <strain evidence="9">Ec32 / CCAP1310/4</strain>
    </source>
</reference>
<keyword evidence="4" id="KW-0175">Coiled coil</keyword>
<dbReference type="STRING" id="2880.D7G1Q5"/>
<dbReference type="eggNOG" id="KOG1187">
    <property type="taxonomic scope" value="Eukaryota"/>
</dbReference>
<feature type="compositionally biased region" description="Pro residues" evidence="5">
    <location>
        <begin position="585"/>
        <end position="596"/>
    </location>
</feature>
<dbReference type="InterPro" id="IPR013083">
    <property type="entry name" value="Znf_RING/FYVE/PHD"/>
</dbReference>
<organism evidence="8 9">
    <name type="scientific">Ectocarpus siliculosus</name>
    <name type="common">Brown alga</name>
    <name type="synonym">Conferva siliculosa</name>
    <dbReference type="NCBI Taxonomy" id="2880"/>
    <lineage>
        <taxon>Eukaryota</taxon>
        <taxon>Sar</taxon>
        <taxon>Stramenopiles</taxon>
        <taxon>Ochrophyta</taxon>
        <taxon>PX clade</taxon>
        <taxon>Phaeophyceae</taxon>
        <taxon>Ectocarpales</taxon>
        <taxon>Ectocarpaceae</taxon>
        <taxon>Ectocarpus</taxon>
    </lineage>
</organism>
<dbReference type="SUPFAM" id="SSF48403">
    <property type="entry name" value="Ankyrin repeat"/>
    <property type="match status" value="1"/>
</dbReference>
<feature type="compositionally biased region" description="Polar residues" evidence="5">
    <location>
        <begin position="789"/>
        <end position="799"/>
    </location>
</feature>
<evidence type="ECO:0000256" key="1">
    <source>
        <dbReference type="ARBA" id="ARBA00022786"/>
    </source>
</evidence>
<dbReference type="PROSITE" id="PS50297">
    <property type="entry name" value="ANK_REP_REGION"/>
    <property type="match status" value="3"/>
</dbReference>
<dbReference type="SMART" id="SM00184">
    <property type="entry name" value="RING"/>
    <property type="match status" value="1"/>
</dbReference>
<dbReference type="SMART" id="SM00248">
    <property type="entry name" value="ANK"/>
    <property type="match status" value="3"/>
</dbReference>
<dbReference type="Gene3D" id="1.25.40.20">
    <property type="entry name" value="Ankyrin repeat-containing domain"/>
    <property type="match status" value="2"/>
</dbReference>
<evidence type="ECO:0000259" key="7">
    <source>
        <dbReference type="PROSITE" id="PS50089"/>
    </source>
</evidence>
<keyword evidence="3" id="KW-0863">Zinc-finger</keyword>
<feature type="region of interest" description="Disordered" evidence="5">
    <location>
        <begin position="302"/>
        <end position="362"/>
    </location>
</feature>
<name>D7G1Q5_ECTSI</name>
<gene>
    <name evidence="8" type="ORF">Esi_0456_0012</name>
</gene>
<dbReference type="SMART" id="SM00220">
    <property type="entry name" value="S_TKc"/>
    <property type="match status" value="1"/>
</dbReference>
<keyword evidence="3" id="KW-0862">Zinc</keyword>
<dbReference type="InterPro" id="IPR008271">
    <property type="entry name" value="Ser/Thr_kinase_AS"/>
</dbReference>
<feature type="region of interest" description="Disordered" evidence="5">
    <location>
        <begin position="549"/>
        <end position="645"/>
    </location>
</feature>
<dbReference type="InterPro" id="IPR011009">
    <property type="entry name" value="Kinase-like_dom_sf"/>
</dbReference>
<dbReference type="SUPFAM" id="SSF57850">
    <property type="entry name" value="RING/U-box"/>
    <property type="match status" value="1"/>
</dbReference>
<dbReference type="GO" id="GO:0004672">
    <property type="term" value="F:protein kinase activity"/>
    <property type="evidence" value="ECO:0007669"/>
    <property type="project" value="InterPro"/>
</dbReference>
<dbReference type="PROSITE" id="PS50089">
    <property type="entry name" value="ZF_RING_2"/>
    <property type="match status" value="1"/>
</dbReference>
<dbReference type="InterPro" id="IPR051348">
    <property type="entry name" value="U-box_ubiquitin_ligases"/>
</dbReference>